<feature type="domain" description="Beta-lactamase-related" evidence="1">
    <location>
        <begin position="21"/>
        <end position="342"/>
    </location>
</feature>
<evidence type="ECO:0000313" key="3">
    <source>
        <dbReference type="Proteomes" id="UP000254701"/>
    </source>
</evidence>
<dbReference type="SUPFAM" id="SSF56601">
    <property type="entry name" value="beta-lactamase/transpeptidase-like"/>
    <property type="match status" value="1"/>
</dbReference>
<reference evidence="2 3" key="1">
    <citation type="submission" date="2018-06" db="EMBL/GenBank/DDBJ databases">
        <authorList>
            <consortium name="Pathogen Informatics"/>
            <person name="Doyle S."/>
        </authorList>
    </citation>
    <scope>NUCLEOTIDE SEQUENCE [LARGE SCALE GENOMIC DNA]</scope>
    <source>
        <strain evidence="2 3">NCTC10684</strain>
    </source>
</reference>
<dbReference type="InterPro" id="IPR001466">
    <property type="entry name" value="Beta-lactam-related"/>
</dbReference>
<name>A0A380WEI1_AMIAI</name>
<dbReference type="Proteomes" id="UP000254701">
    <property type="component" value="Unassembled WGS sequence"/>
</dbReference>
<organism evidence="2 3">
    <name type="scientific">Aminobacter aminovorans</name>
    <name type="common">Chelatobacter heintzii</name>
    <dbReference type="NCBI Taxonomy" id="83263"/>
    <lineage>
        <taxon>Bacteria</taxon>
        <taxon>Pseudomonadati</taxon>
        <taxon>Pseudomonadota</taxon>
        <taxon>Alphaproteobacteria</taxon>
        <taxon>Hyphomicrobiales</taxon>
        <taxon>Phyllobacteriaceae</taxon>
        <taxon>Aminobacter</taxon>
    </lineage>
</organism>
<dbReference type="InterPro" id="IPR050491">
    <property type="entry name" value="AmpC-like"/>
</dbReference>
<dbReference type="Gene3D" id="3.40.710.10">
    <property type="entry name" value="DD-peptidase/beta-lactamase superfamily"/>
    <property type="match status" value="1"/>
</dbReference>
<protein>
    <submittedName>
        <fullName evidence="2">Penicillin-binding protein E</fullName>
    </submittedName>
</protein>
<evidence type="ECO:0000259" key="1">
    <source>
        <dbReference type="Pfam" id="PF00144"/>
    </source>
</evidence>
<dbReference type="EMBL" id="UFSM01000001">
    <property type="protein sequence ID" value="SUU87407.1"/>
    <property type="molecule type" value="Genomic_DNA"/>
</dbReference>
<gene>
    <name evidence="2" type="primary">pbpE_1</name>
    <name evidence="2" type="ORF">NCTC10684_00605</name>
</gene>
<dbReference type="InterPro" id="IPR012338">
    <property type="entry name" value="Beta-lactam/transpept-like"/>
</dbReference>
<accession>A0A380WEI1</accession>
<evidence type="ECO:0000313" key="2">
    <source>
        <dbReference type="EMBL" id="SUU87407.1"/>
    </source>
</evidence>
<dbReference type="PANTHER" id="PTHR46825">
    <property type="entry name" value="D-ALANYL-D-ALANINE-CARBOXYPEPTIDASE/ENDOPEPTIDASE AMPH"/>
    <property type="match status" value="1"/>
</dbReference>
<dbReference type="PANTHER" id="PTHR46825:SF9">
    <property type="entry name" value="BETA-LACTAMASE-RELATED DOMAIN-CONTAINING PROTEIN"/>
    <property type="match status" value="1"/>
</dbReference>
<proteinExistence type="predicted"/>
<sequence>MKDTAMESMEASATDLATTLESHLNQEMERNGIPGLGVAIVRDGEILHLGGYGLADVEHNVPATPDSIFHSGSTGKMFTAAAVLLLVQQGHLGLDEPVRRYLTEGPESWAAMTIRQLLTMMSGLGNFGDAFAPAPIENDVVPLNLWQDHSDAQLLALASLSPLAFAPGESYRYSNTSYILASLIVARVSGKPYYTLLREQLFGPAGMASARDASWSDIVPNRAQGYSRDGDALRNRCWTAPTLLRTGDGGLFFSPRDIARWFIELDRPQVFRSDIVAQMFEPALMRDGRPAINGYALGWENSEVRGHRKIRHGGTWYGFRAELARFPTQKLSVAVLANIDNAQVARIAQEIAGMVDPTVAPYEPIADSAPERTKADDNLIRAIAARNAPRDAFTEEAWQLWSNHWFEQVIVESESDLGPAPLELIDGGGNGRRRYRLPTGRYHMHWTVDRQADGHVSAMRFHME</sequence>
<dbReference type="AlphaFoldDB" id="A0A380WEI1"/>
<dbReference type="Pfam" id="PF00144">
    <property type="entry name" value="Beta-lactamase"/>
    <property type="match status" value="1"/>
</dbReference>